<accession>A0A831TIX5</accession>
<dbReference type="PANTHER" id="PTHR35005">
    <property type="entry name" value="3-DEHYDRO-SCYLLO-INOSOSE HYDROLASE"/>
    <property type="match status" value="1"/>
</dbReference>
<dbReference type="GO" id="GO:0016811">
    <property type="term" value="F:hydrolase activity, acting on carbon-nitrogen (but not peptide) bonds, in linear amides"/>
    <property type="evidence" value="ECO:0007669"/>
    <property type="project" value="TreeGrafter"/>
</dbReference>
<gene>
    <name evidence="6" type="ORF">ENP34_09865</name>
</gene>
<protein>
    <submittedName>
        <fullName evidence="6">Creatininase family protein</fullName>
    </submittedName>
</protein>
<reference evidence="6" key="1">
    <citation type="journal article" date="2020" name="mSystems">
        <title>Genome- and Community-Level Interaction Insights into Carbon Utilization and Element Cycling Functions of Hydrothermarchaeota in Hydrothermal Sediment.</title>
        <authorList>
            <person name="Zhou Z."/>
            <person name="Liu Y."/>
            <person name="Xu W."/>
            <person name="Pan J."/>
            <person name="Luo Z.H."/>
            <person name="Li M."/>
        </authorList>
    </citation>
    <scope>NUCLEOTIDE SEQUENCE [LARGE SCALE GENOMIC DNA]</scope>
    <source>
        <strain evidence="6">SpSt-210</strain>
    </source>
</reference>
<proteinExistence type="inferred from homology"/>
<dbReference type="InterPro" id="IPR024087">
    <property type="entry name" value="Creatininase-like_sf"/>
</dbReference>
<evidence type="ECO:0000256" key="4">
    <source>
        <dbReference type="ARBA" id="ARBA00022833"/>
    </source>
</evidence>
<dbReference type="GO" id="GO:0046872">
    <property type="term" value="F:metal ion binding"/>
    <property type="evidence" value="ECO:0007669"/>
    <property type="project" value="UniProtKB-KW"/>
</dbReference>
<evidence type="ECO:0000256" key="3">
    <source>
        <dbReference type="ARBA" id="ARBA00022801"/>
    </source>
</evidence>
<keyword evidence="3" id="KW-0378">Hydrolase</keyword>
<dbReference type="InterPro" id="IPR003785">
    <property type="entry name" value="Creatininase/forma_Hydrolase"/>
</dbReference>
<evidence type="ECO:0000256" key="2">
    <source>
        <dbReference type="ARBA" id="ARBA00022723"/>
    </source>
</evidence>
<keyword evidence="4" id="KW-0862">Zinc</keyword>
<evidence type="ECO:0000313" key="6">
    <source>
        <dbReference type="EMBL" id="HEG91728.1"/>
    </source>
</evidence>
<comment type="cofactor">
    <cofactor evidence="1">
        <name>Zn(2+)</name>
        <dbReference type="ChEBI" id="CHEBI:29105"/>
    </cofactor>
</comment>
<organism evidence="6">
    <name type="scientific">Thermorudis peleae</name>
    <dbReference type="NCBI Taxonomy" id="1382356"/>
    <lineage>
        <taxon>Bacteria</taxon>
        <taxon>Pseudomonadati</taxon>
        <taxon>Thermomicrobiota</taxon>
        <taxon>Thermomicrobia</taxon>
        <taxon>Thermomicrobia incertae sedis</taxon>
        <taxon>Thermorudis</taxon>
    </lineage>
</organism>
<dbReference type="EMBL" id="DSIY01000231">
    <property type="protein sequence ID" value="HEG91728.1"/>
    <property type="molecule type" value="Genomic_DNA"/>
</dbReference>
<dbReference type="AlphaFoldDB" id="A0A831TIX5"/>
<comment type="caution">
    <text evidence="6">The sequence shown here is derived from an EMBL/GenBank/DDBJ whole genome shotgun (WGS) entry which is preliminary data.</text>
</comment>
<dbReference type="PANTHER" id="PTHR35005:SF1">
    <property type="entry name" value="2-AMINO-5-FORMYLAMINO-6-RIBOSYLAMINOPYRIMIDIN-4(3H)-ONE 5'-MONOPHOSPHATE DEFORMYLASE"/>
    <property type="match status" value="1"/>
</dbReference>
<dbReference type="GO" id="GO:0009231">
    <property type="term" value="P:riboflavin biosynthetic process"/>
    <property type="evidence" value="ECO:0007669"/>
    <property type="project" value="TreeGrafter"/>
</dbReference>
<keyword evidence="2" id="KW-0479">Metal-binding</keyword>
<sequence length="251" mass="27959">MTLVQYMTWVDFDRMRKETDLVLIPLGAVEVYGPHLPMGADGIATLALAQRVAERVPAFVAPLIPIGFSQALAEFPGTLSVRPQSLLAYTRDVAESFIRWGCRRILFVNGHAGNVPYLSELAQELESIHPVRCAQVDWWRFIQPLVEDLVESDLLPHGHASEFGTSVMLHLVPEHVRMDRAVRTEPGTRDDFPDFLRPRSYQAQTATGVLGDATKGTAEKGAEVMRRAVERVLAFIQSDAFRVPSQPAEAR</sequence>
<evidence type="ECO:0000256" key="5">
    <source>
        <dbReference type="ARBA" id="ARBA00024029"/>
    </source>
</evidence>
<dbReference type="Pfam" id="PF02633">
    <property type="entry name" value="Creatininase"/>
    <property type="match status" value="1"/>
</dbReference>
<dbReference type="Gene3D" id="3.40.50.10310">
    <property type="entry name" value="Creatininase"/>
    <property type="match status" value="1"/>
</dbReference>
<dbReference type="SUPFAM" id="SSF102215">
    <property type="entry name" value="Creatininase"/>
    <property type="match status" value="1"/>
</dbReference>
<comment type="similarity">
    <text evidence="5">Belongs to the creatininase superfamily.</text>
</comment>
<evidence type="ECO:0000256" key="1">
    <source>
        <dbReference type="ARBA" id="ARBA00001947"/>
    </source>
</evidence>
<name>A0A831TIX5_9BACT</name>